<feature type="transmembrane region" description="Helical" evidence="5">
    <location>
        <begin position="124"/>
        <end position="142"/>
    </location>
</feature>
<dbReference type="InterPro" id="IPR004710">
    <property type="entry name" value="Bilac:Na_transpt"/>
</dbReference>
<keyword evidence="2 5" id="KW-0812">Transmembrane</keyword>
<evidence type="ECO:0000256" key="2">
    <source>
        <dbReference type="ARBA" id="ARBA00022692"/>
    </source>
</evidence>
<feature type="transmembrane region" description="Helical" evidence="5">
    <location>
        <begin position="148"/>
        <end position="170"/>
    </location>
</feature>
<protein>
    <submittedName>
        <fullName evidence="6">Bile acid:sodium symporter</fullName>
    </submittedName>
</protein>
<proteinExistence type="predicted"/>
<evidence type="ECO:0000256" key="5">
    <source>
        <dbReference type="SAM" id="Phobius"/>
    </source>
</evidence>
<dbReference type="InterPro" id="IPR002657">
    <property type="entry name" value="BilAc:Na_symport/Acr3"/>
</dbReference>
<organism evidence="6 7">
    <name type="scientific">Alteromonas alba</name>
    <dbReference type="NCBI Taxonomy" id="2079529"/>
    <lineage>
        <taxon>Bacteria</taxon>
        <taxon>Pseudomonadati</taxon>
        <taxon>Pseudomonadota</taxon>
        <taxon>Gammaproteobacteria</taxon>
        <taxon>Alteromonadales</taxon>
        <taxon>Alteromonadaceae</taxon>
        <taxon>Alteromonas/Salinimonas group</taxon>
        <taxon>Alteromonas</taxon>
    </lineage>
</organism>
<feature type="transmembrane region" description="Helical" evidence="5">
    <location>
        <begin position="182"/>
        <end position="206"/>
    </location>
</feature>
<feature type="transmembrane region" description="Helical" evidence="5">
    <location>
        <begin position="89"/>
        <end position="112"/>
    </location>
</feature>
<sequence>MAIYLFPVLALLISVFAYLFPALLVGLKAFIVPLLVVVMLAMGLTLQWRDFTKVWQYRRIVGAGVAIQFIIMPFAAWLIALLLGLSEALMTGMMLVGATAGGTASNVMAYLAKGNVALSVSMTMISTLVAVILLPLLTWLYLGQSIEVPALSMLGMLVKVILLPVAAGMLLNHFFKHKLAGIAPACSVFSMAAILLIIAIVVALNSDNLNTVAWQVVSAVILHNLIGLGCGYGLSRKLGYDSVIARTVAIEVGMQNSGLSVALALKYFSAASALPGAIFSIWHNLSGALFASFWAKRSSPGEGQNQDKQPG</sequence>
<dbReference type="GO" id="GO:0016020">
    <property type="term" value="C:membrane"/>
    <property type="evidence" value="ECO:0007669"/>
    <property type="project" value="UniProtKB-SubCell"/>
</dbReference>
<dbReference type="RefSeq" id="WP_105937002.1">
    <property type="nucleotide sequence ID" value="NZ_PVNP01000220.1"/>
</dbReference>
<dbReference type="AlphaFoldDB" id="A0A2S9V3J8"/>
<keyword evidence="4 5" id="KW-0472">Membrane</keyword>
<keyword evidence="7" id="KW-1185">Reference proteome</keyword>
<accession>A0A2S9V3J8</accession>
<dbReference type="PANTHER" id="PTHR10361">
    <property type="entry name" value="SODIUM-BILE ACID COTRANSPORTER"/>
    <property type="match status" value="1"/>
</dbReference>
<evidence type="ECO:0000256" key="1">
    <source>
        <dbReference type="ARBA" id="ARBA00004141"/>
    </source>
</evidence>
<dbReference type="PANTHER" id="PTHR10361:SF28">
    <property type="entry name" value="P3 PROTEIN-RELATED"/>
    <property type="match status" value="1"/>
</dbReference>
<dbReference type="Pfam" id="PF01758">
    <property type="entry name" value="SBF"/>
    <property type="match status" value="1"/>
</dbReference>
<dbReference type="OrthoDB" id="9806785at2"/>
<feature type="transmembrane region" description="Helical" evidence="5">
    <location>
        <begin position="60"/>
        <end position="83"/>
    </location>
</feature>
<gene>
    <name evidence="6" type="ORF">C6Y40_24370</name>
</gene>
<keyword evidence="3 5" id="KW-1133">Transmembrane helix</keyword>
<evidence type="ECO:0000313" key="6">
    <source>
        <dbReference type="EMBL" id="PRO71018.1"/>
    </source>
</evidence>
<feature type="transmembrane region" description="Helical" evidence="5">
    <location>
        <begin position="212"/>
        <end position="234"/>
    </location>
</feature>
<evidence type="ECO:0000256" key="4">
    <source>
        <dbReference type="ARBA" id="ARBA00023136"/>
    </source>
</evidence>
<dbReference type="Gene3D" id="1.20.1530.20">
    <property type="match status" value="1"/>
</dbReference>
<dbReference type="EMBL" id="PVNP01000220">
    <property type="protein sequence ID" value="PRO71018.1"/>
    <property type="molecule type" value="Genomic_DNA"/>
</dbReference>
<evidence type="ECO:0000256" key="3">
    <source>
        <dbReference type="ARBA" id="ARBA00022989"/>
    </source>
</evidence>
<feature type="transmembrane region" description="Helical" evidence="5">
    <location>
        <begin position="27"/>
        <end position="48"/>
    </location>
</feature>
<comment type="caution">
    <text evidence="6">The sequence shown here is derived from an EMBL/GenBank/DDBJ whole genome shotgun (WGS) entry which is preliminary data.</text>
</comment>
<name>A0A2S9V3J8_9ALTE</name>
<comment type="subcellular location">
    <subcellularLocation>
        <location evidence="1">Membrane</location>
        <topology evidence="1">Multi-pass membrane protein</topology>
    </subcellularLocation>
</comment>
<dbReference type="InterPro" id="IPR038770">
    <property type="entry name" value="Na+/solute_symporter_sf"/>
</dbReference>
<evidence type="ECO:0000313" key="7">
    <source>
        <dbReference type="Proteomes" id="UP000238949"/>
    </source>
</evidence>
<reference evidence="7" key="1">
    <citation type="journal article" date="2020" name="Int. J. Syst. Evol. Microbiol.">
        <title>Alteromonas alba sp. nov., a marine bacterium isolated from the seawater of the West Pacific Ocean.</title>
        <authorList>
            <person name="Sun C."/>
            <person name="Wu Y.-H."/>
            <person name="Xamxidin M."/>
            <person name="Cheng H."/>
            <person name="Xu X.-W."/>
        </authorList>
    </citation>
    <scope>NUCLEOTIDE SEQUENCE [LARGE SCALE GENOMIC DNA]</scope>
    <source>
        <strain evidence="7">190</strain>
    </source>
</reference>
<dbReference type="Proteomes" id="UP000238949">
    <property type="component" value="Unassembled WGS sequence"/>
</dbReference>